<sequence>MGSLLLAAGGPGERRALPNTCVKMESLSVNDLYPTDGDMAVCARVHVIYAKHTRQSIDRIQQSMHRMSPEKASSLASSTRSSSTAPSPSSPTWPVSRREQRRRRRRA</sequence>
<reference evidence="2" key="1">
    <citation type="submission" date="2020-07" db="EMBL/GenBank/DDBJ databases">
        <authorList>
            <person name="Lin J."/>
        </authorList>
    </citation>
    <scope>NUCLEOTIDE SEQUENCE</scope>
</reference>
<evidence type="ECO:0000256" key="1">
    <source>
        <dbReference type="SAM" id="MobiDB-lite"/>
    </source>
</evidence>
<protein>
    <submittedName>
        <fullName evidence="2">Uncharacterized protein</fullName>
    </submittedName>
</protein>
<feature type="region of interest" description="Disordered" evidence="1">
    <location>
        <begin position="54"/>
        <end position="107"/>
    </location>
</feature>
<dbReference type="Pfam" id="PF00574">
    <property type="entry name" value="CLP_protease"/>
    <property type="match status" value="1"/>
</dbReference>
<dbReference type="AlphaFoldDB" id="A0A6V7PYL6"/>
<accession>A0A6V7PYL6</accession>
<gene>
    <name evidence="2" type="ORF">CB5_LOCUS18947</name>
</gene>
<name>A0A6V7PYL6_ANACO</name>
<organism evidence="2">
    <name type="scientific">Ananas comosus var. bracteatus</name>
    <name type="common">red pineapple</name>
    <dbReference type="NCBI Taxonomy" id="296719"/>
    <lineage>
        <taxon>Eukaryota</taxon>
        <taxon>Viridiplantae</taxon>
        <taxon>Streptophyta</taxon>
        <taxon>Embryophyta</taxon>
        <taxon>Tracheophyta</taxon>
        <taxon>Spermatophyta</taxon>
        <taxon>Magnoliopsida</taxon>
        <taxon>Liliopsida</taxon>
        <taxon>Poales</taxon>
        <taxon>Bromeliaceae</taxon>
        <taxon>Bromelioideae</taxon>
        <taxon>Ananas</taxon>
    </lineage>
</organism>
<dbReference type="InterPro" id="IPR023562">
    <property type="entry name" value="ClpP/TepA"/>
</dbReference>
<feature type="compositionally biased region" description="Low complexity" evidence="1">
    <location>
        <begin position="72"/>
        <end position="95"/>
    </location>
</feature>
<dbReference type="EMBL" id="LR862153">
    <property type="protein sequence ID" value="CAD1835736.1"/>
    <property type="molecule type" value="Genomic_DNA"/>
</dbReference>
<evidence type="ECO:0000313" key="2">
    <source>
        <dbReference type="EMBL" id="CAD1835736.1"/>
    </source>
</evidence>
<proteinExistence type="predicted"/>